<dbReference type="Proteomes" id="UP000015453">
    <property type="component" value="Unassembled WGS sequence"/>
</dbReference>
<reference evidence="13 14" key="1">
    <citation type="journal article" date="2013" name="BMC Genomics">
        <title>The miniature genome of a carnivorous plant Genlisea aurea contains a low number of genes and short non-coding sequences.</title>
        <authorList>
            <person name="Leushkin E.V."/>
            <person name="Sutormin R.A."/>
            <person name="Nabieva E.R."/>
            <person name="Penin A.A."/>
            <person name="Kondrashov A.S."/>
            <person name="Logacheva M.D."/>
        </authorList>
    </citation>
    <scope>NUCLEOTIDE SEQUENCE [LARGE SCALE GENOMIC DNA]</scope>
</reference>
<evidence type="ECO:0000256" key="7">
    <source>
        <dbReference type="ARBA" id="ARBA00022989"/>
    </source>
</evidence>
<dbReference type="InterPro" id="IPR053952">
    <property type="entry name" value="K_trans_C"/>
</dbReference>
<evidence type="ECO:0000259" key="11">
    <source>
        <dbReference type="Pfam" id="PF02705"/>
    </source>
</evidence>
<feature type="domain" description="K+ potassium transporter C-terminal" evidence="12">
    <location>
        <begin position="504"/>
        <end position="676"/>
    </location>
</feature>
<proteinExistence type="inferred from homology"/>
<evidence type="ECO:0000259" key="12">
    <source>
        <dbReference type="Pfam" id="PF22776"/>
    </source>
</evidence>
<dbReference type="Pfam" id="PF02705">
    <property type="entry name" value="K_trans"/>
    <property type="match status" value="1"/>
</dbReference>
<evidence type="ECO:0000256" key="10">
    <source>
        <dbReference type="RuleBase" id="RU321113"/>
    </source>
</evidence>
<comment type="subcellular location">
    <subcellularLocation>
        <location evidence="1">Cell membrane</location>
        <topology evidence="1">Multi-pass membrane protein</topology>
    </subcellularLocation>
    <subcellularLocation>
        <location evidence="10">Membrane</location>
        <topology evidence="10">Multi-pass membrane protein</topology>
    </subcellularLocation>
</comment>
<feature type="domain" description="K+ potassium transporter integral membrane" evidence="11">
    <location>
        <begin position="8"/>
        <end position="490"/>
    </location>
</feature>
<dbReference type="PANTHER" id="PTHR30540">
    <property type="entry name" value="OSMOTIC STRESS POTASSIUM TRANSPORTER"/>
    <property type="match status" value="1"/>
</dbReference>
<evidence type="ECO:0000313" key="13">
    <source>
        <dbReference type="EMBL" id="EPS66798.1"/>
    </source>
</evidence>
<evidence type="ECO:0000256" key="8">
    <source>
        <dbReference type="ARBA" id="ARBA00023065"/>
    </source>
</evidence>
<dbReference type="OrthoDB" id="504708at2759"/>
<evidence type="ECO:0000256" key="3">
    <source>
        <dbReference type="ARBA" id="ARBA00022448"/>
    </source>
</evidence>
<keyword evidence="5 10" id="KW-0812">Transmembrane</keyword>
<comment type="caution">
    <text evidence="10">Lacks conserved residue(s) required for the propagation of feature annotation.</text>
</comment>
<dbReference type="GO" id="GO:0015079">
    <property type="term" value="F:potassium ion transmembrane transporter activity"/>
    <property type="evidence" value="ECO:0007669"/>
    <property type="project" value="UniProtKB-UniRule"/>
</dbReference>
<comment type="similarity">
    <text evidence="2 10">Belongs to the HAK/KUP transporter (TC 2.A.72.3) family.</text>
</comment>
<dbReference type="AlphaFoldDB" id="S8DUB0"/>
<feature type="transmembrane region" description="Helical" evidence="10">
    <location>
        <begin position="455"/>
        <end position="474"/>
    </location>
</feature>
<feature type="non-terminal residue" evidence="13">
    <location>
        <position position="677"/>
    </location>
</feature>
<comment type="caution">
    <text evidence="13">The sequence shown here is derived from an EMBL/GenBank/DDBJ whole genome shotgun (WGS) entry which is preliminary data.</text>
</comment>
<dbReference type="InterPro" id="IPR003855">
    <property type="entry name" value="K+_transporter"/>
</dbReference>
<dbReference type="EMBL" id="AUSU01003476">
    <property type="protein sequence ID" value="EPS66798.1"/>
    <property type="molecule type" value="Genomic_DNA"/>
</dbReference>
<evidence type="ECO:0000256" key="5">
    <source>
        <dbReference type="ARBA" id="ARBA00022692"/>
    </source>
</evidence>
<feature type="transmembrane region" description="Helical" evidence="10">
    <location>
        <begin position="42"/>
        <end position="63"/>
    </location>
</feature>
<comment type="function">
    <text evidence="10">Potassium transporter.</text>
</comment>
<keyword evidence="7 10" id="KW-1133">Transmembrane helix</keyword>
<feature type="transmembrane region" description="Helical" evidence="10">
    <location>
        <begin position="427"/>
        <end position="449"/>
    </location>
</feature>
<dbReference type="GO" id="GO:0005886">
    <property type="term" value="C:plasma membrane"/>
    <property type="evidence" value="ECO:0007669"/>
    <property type="project" value="UniProtKB-SubCell"/>
</dbReference>
<accession>S8DUB0</accession>
<protein>
    <recommendedName>
        <fullName evidence="10">Potassium transporter</fullName>
    </recommendedName>
</protein>
<feature type="non-terminal residue" evidence="13">
    <location>
        <position position="1"/>
    </location>
</feature>
<feature type="transmembrane region" description="Helical" evidence="10">
    <location>
        <begin position="171"/>
        <end position="189"/>
    </location>
</feature>
<feature type="transmembrane region" description="Helical" evidence="10">
    <location>
        <begin position="367"/>
        <end position="387"/>
    </location>
</feature>
<gene>
    <name evidence="13" type="ORF">M569_07977</name>
</gene>
<dbReference type="Pfam" id="PF22776">
    <property type="entry name" value="K_trans_C"/>
    <property type="match status" value="1"/>
</dbReference>
<evidence type="ECO:0000313" key="14">
    <source>
        <dbReference type="Proteomes" id="UP000015453"/>
    </source>
</evidence>
<keyword evidence="4 10" id="KW-0633">Potassium transport</keyword>
<feature type="transmembrane region" description="Helical" evidence="10">
    <location>
        <begin position="393"/>
        <end position="420"/>
    </location>
</feature>
<evidence type="ECO:0000256" key="4">
    <source>
        <dbReference type="ARBA" id="ARBA00022538"/>
    </source>
</evidence>
<keyword evidence="9 10" id="KW-0472">Membrane</keyword>
<keyword evidence="14" id="KW-1185">Reference proteome</keyword>
<dbReference type="PANTHER" id="PTHR30540:SF94">
    <property type="entry name" value="POTASSIUM TRANSPORTER 5"/>
    <property type="match status" value="1"/>
</dbReference>
<evidence type="ECO:0000256" key="9">
    <source>
        <dbReference type="ARBA" id="ARBA00023136"/>
    </source>
</evidence>
<evidence type="ECO:0000256" key="2">
    <source>
        <dbReference type="ARBA" id="ARBA00008440"/>
    </source>
</evidence>
<keyword evidence="8 10" id="KW-0406">Ion transport</keyword>
<feature type="transmembrane region" description="Helical" evidence="10">
    <location>
        <begin position="275"/>
        <end position="295"/>
    </location>
</feature>
<dbReference type="InterPro" id="IPR053951">
    <property type="entry name" value="K_trans_N"/>
</dbReference>
<dbReference type="NCBIfam" id="TIGR00794">
    <property type="entry name" value="kup"/>
    <property type="match status" value="1"/>
</dbReference>
<feature type="transmembrane region" description="Helical" evidence="10">
    <location>
        <begin position="244"/>
        <end position="263"/>
    </location>
</feature>
<keyword evidence="6 10" id="KW-0630">Potassium</keyword>
<feature type="transmembrane region" description="Helical" evidence="10">
    <location>
        <begin position="129"/>
        <end position="151"/>
    </location>
</feature>
<evidence type="ECO:0000256" key="1">
    <source>
        <dbReference type="ARBA" id="ARBA00004651"/>
    </source>
</evidence>
<organism evidence="13 14">
    <name type="scientific">Genlisea aurea</name>
    <dbReference type="NCBI Taxonomy" id="192259"/>
    <lineage>
        <taxon>Eukaryota</taxon>
        <taxon>Viridiplantae</taxon>
        <taxon>Streptophyta</taxon>
        <taxon>Embryophyta</taxon>
        <taxon>Tracheophyta</taxon>
        <taxon>Spermatophyta</taxon>
        <taxon>Magnoliopsida</taxon>
        <taxon>eudicotyledons</taxon>
        <taxon>Gunneridae</taxon>
        <taxon>Pentapetalae</taxon>
        <taxon>asterids</taxon>
        <taxon>lamiids</taxon>
        <taxon>Lamiales</taxon>
        <taxon>Lentibulariaceae</taxon>
        <taxon>Genlisea</taxon>
    </lineage>
</organism>
<sequence>SWRRTLVLAIQSIGVVYGDLGTSPLYVYSSTFPDGIHHTKDILGVLSLIIYTIVLISLIKYVFIVLRANDNGEGGTFALYSLLCRNANVSLIPKTQPEDRKLSNYKLELPSNETRLSQKIKEKMENSKVAKTCLFIATIMGTSMLIGDGILTPCISVLSAVSGIKNLSQDSIVWISIAILIALFMVQRFGTDKVGYTFSPVLCIWFLSITLIGVYNLVKHDLGVLRAFSPAYIVDYLKRTGHRGWISLGGVVLCITGTEAMFADLGHFNVPAIQISFSTIVFPSVLVAYIGQAAYLTKHPENVANTFYAATPDTVYWPMFVVANLAAVIASQSLISGAFSIISQSLGLGCFPRVKVVHTSADYQGQVYIPELNYILMVACVILTYGFKTTTQIGNAFGVAVISVMFITTSFLTLIMLVVWKTKIWKVILFVIVFMPIELIYLGACLYKFKEGAYLPLALAVVLIVLMAVWHYSLKQRYYYEMKHRVPYDYISELSRNPEIRRIPGIGLLYSELVDGVPQIFPHFISNIPAIHSVAVFVSIKSLPINRVEEEERFLIRQMEPRDFRVFFCTIRYGYRDAIVEPSEFESLLVENLKEFMRAGGCSSPETAAEEIGFVERARDAGVFYLIGEADVKAGRDSSLLKRFVVNKAYPFLRKNFRGVKQLLAIPSNRLVRVGMT</sequence>
<feature type="transmembrane region" description="Helical" evidence="10">
    <location>
        <begin position="196"/>
        <end position="218"/>
    </location>
</feature>
<evidence type="ECO:0000256" key="6">
    <source>
        <dbReference type="ARBA" id="ARBA00022958"/>
    </source>
</evidence>
<feature type="transmembrane region" description="Helical" evidence="10">
    <location>
        <begin position="315"/>
        <end position="346"/>
    </location>
</feature>
<keyword evidence="3" id="KW-0813">Transport</keyword>
<name>S8DUB0_9LAMI</name>